<dbReference type="AlphaFoldDB" id="A0A162PX68"/>
<proteinExistence type="predicted"/>
<reference evidence="1 2" key="1">
    <citation type="submission" date="2015-06" db="EMBL/GenBank/DDBJ databases">
        <title>Survival trade-offs in plant roots during colonization by closely related pathogenic and mutualistic fungi.</title>
        <authorList>
            <person name="Hacquard S."/>
            <person name="Kracher B."/>
            <person name="Hiruma K."/>
            <person name="Weinman A."/>
            <person name="Muench P."/>
            <person name="Garrido Oter R."/>
            <person name="Ver Loren van Themaat E."/>
            <person name="Dallerey J.-F."/>
            <person name="Damm U."/>
            <person name="Henrissat B."/>
            <person name="Lespinet O."/>
            <person name="Thon M."/>
            <person name="Kemen E."/>
            <person name="McHardy A.C."/>
            <person name="Schulze-Lefert P."/>
            <person name="O'Connell R.J."/>
        </authorList>
    </citation>
    <scope>NUCLEOTIDE SEQUENCE [LARGE SCALE GENOMIC DNA]</scope>
    <source>
        <strain evidence="1 2">MAFF 238704</strain>
    </source>
</reference>
<dbReference type="EMBL" id="LFIW01000208">
    <property type="protein sequence ID" value="KZL87704.1"/>
    <property type="molecule type" value="Genomic_DNA"/>
</dbReference>
<dbReference type="STRING" id="1573173.A0A162PX68"/>
<keyword evidence="2" id="KW-1185">Reference proteome</keyword>
<name>A0A162PX68_COLIC</name>
<organism evidence="1 2">
    <name type="scientific">Colletotrichum incanum</name>
    <name type="common">Soybean anthracnose fungus</name>
    <dbReference type="NCBI Taxonomy" id="1573173"/>
    <lineage>
        <taxon>Eukaryota</taxon>
        <taxon>Fungi</taxon>
        <taxon>Dikarya</taxon>
        <taxon>Ascomycota</taxon>
        <taxon>Pezizomycotina</taxon>
        <taxon>Sordariomycetes</taxon>
        <taxon>Hypocreomycetidae</taxon>
        <taxon>Glomerellales</taxon>
        <taxon>Glomerellaceae</taxon>
        <taxon>Colletotrichum</taxon>
        <taxon>Colletotrichum spaethianum species complex</taxon>
    </lineage>
</organism>
<feature type="non-terminal residue" evidence="1">
    <location>
        <position position="1"/>
    </location>
</feature>
<comment type="caution">
    <text evidence="1">The sequence shown here is derived from an EMBL/GenBank/DDBJ whole genome shotgun (WGS) entry which is preliminary data.</text>
</comment>
<gene>
    <name evidence="1" type="ORF">CI238_11584</name>
</gene>
<protein>
    <submittedName>
        <fullName evidence="1">Alanine racemase domain-containing protein</fullName>
    </submittedName>
</protein>
<evidence type="ECO:0000313" key="2">
    <source>
        <dbReference type="Proteomes" id="UP000076584"/>
    </source>
</evidence>
<evidence type="ECO:0000313" key="1">
    <source>
        <dbReference type="EMBL" id="KZL87704.1"/>
    </source>
</evidence>
<accession>A0A162PX68</accession>
<dbReference type="Proteomes" id="UP000076584">
    <property type="component" value="Unassembled WGS sequence"/>
</dbReference>
<sequence>LKSLKSHAVGAQKQQVQKTYGIHIIRNPWIATLSRREILKEVLYGPLPPVSIIPLREVLSKSIHIQLMIDHKKQLTLLENFAKKNALNTSRL</sequence>